<dbReference type="EMBL" id="CP016070">
    <property type="protein sequence ID" value="AOW80587.1"/>
    <property type="molecule type" value="Genomic_DNA"/>
</dbReference>
<dbReference type="InterPro" id="IPR043899">
    <property type="entry name" value="DUF5789"/>
</dbReference>
<dbReference type="RefSeq" id="WP_070365269.1">
    <property type="nucleotide sequence ID" value="NZ_CP016070.1"/>
</dbReference>
<dbReference type="KEGG" id="hhsr:HSR6_1483"/>
<name>A0A1D8S5E7_9EURY</name>
<proteinExistence type="predicted"/>
<evidence type="ECO:0000313" key="2">
    <source>
        <dbReference type="EMBL" id="AOW80587.1"/>
    </source>
</evidence>
<sequence length="93" mass="10014">MAEDTDEADGVELGSGPDVEGAPIARVAERLTWAIQKSEIDRKEGDTAVRTPDGPQELTDILAEIDETYFPTRQAFREAVDGVIGTGPVPTEE</sequence>
<evidence type="ECO:0000313" key="4">
    <source>
        <dbReference type="Proteomes" id="UP000185608"/>
    </source>
</evidence>
<organism evidence="2 4">
    <name type="scientific">Halodesulfurarchaeum formicicum</name>
    <dbReference type="NCBI Taxonomy" id="1873524"/>
    <lineage>
        <taxon>Archaea</taxon>
        <taxon>Methanobacteriati</taxon>
        <taxon>Methanobacteriota</taxon>
        <taxon>Stenosarchaea group</taxon>
        <taxon>Halobacteria</taxon>
        <taxon>Halobacteriales</taxon>
        <taxon>Halobacteriaceae</taxon>
        <taxon>Halodesulfurarchaeum</taxon>
    </lineage>
</organism>
<dbReference type="AlphaFoldDB" id="A0A1D8S5E7"/>
<dbReference type="OrthoDB" id="195084at2157"/>
<keyword evidence="5" id="KW-1185">Reference proteome</keyword>
<gene>
    <name evidence="3" type="ORF">HSR6_1483</name>
    <name evidence="2" type="ORF">HTSR_1411</name>
</gene>
<accession>A0A1J1ACQ4</accession>
<feature type="compositionally biased region" description="Acidic residues" evidence="1">
    <location>
        <begin position="1"/>
        <end position="10"/>
    </location>
</feature>
<evidence type="ECO:0000313" key="5">
    <source>
        <dbReference type="Proteomes" id="UP000186165"/>
    </source>
</evidence>
<dbReference type="GeneID" id="30418011"/>
<dbReference type="Proteomes" id="UP000185608">
    <property type="component" value="Chromosome"/>
</dbReference>
<feature type="region of interest" description="Disordered" evidence="1">
    <location>
        <begin position="1"/>
        <end position="24"/>
    </location>
</feature>
<accession>A0A1D8S5E7</accession>
<dbReference type="KEGG" id="halh:HTSR_1411"/>
<dbReference type="Pfam" id="PF19102">
    <property type="entry name" value="DUF5789"/>
    <property type="match status" value="1"/>
</dbReference>
<reference evidence="2 4" key="1">
    <citation type="submission" date="2016-06" db="EMBL/GenBank/DDBJ databases">
        <title>Discovery of anaerobic lithoheterotrophic haloarchaeon capable of sulfur respiration by hydrogen and formate.</title>
        <authorList>
            <person name="Sorokin D.Y."/>
            <person name="Kublanov I.V."/>
            <person name="Roman P."/>
            <person name="Sinninghe Damste J.S."/>
            <person name="Golyshin P.N."/>
            <person name="Rojo D."/>
            <person name="Ciordia S."/>
            <person name="Mena Md.C."/>
            <person name="Ferrer M."/>
            <person name="Smedile F."/>
            <person name="Messina E."/>
            <person name="La Cono V."/>
            <person name="Yakimov M.M."/>
        </authorList>
    </citation>
    <scope>NUCLEOTIDE SEQUENCE [LARGE SCALE GENOMIC DNA]</scope>
    <source>
        <strain evidence="2 4">HTSR1</strain>
    </source>
</reference>
<evidence type="ECO:0000313" key="3">
    <source>
        <dbReference type="EMBL" id="APE95926.1"/>
    </source>
</evidence>
<reference evidence="3" key="3">
    <citation type="journal article" date="2017" name="ISME J.">
        <title>Discovery of anaerobic lithoheterotrophic haloarchaea, ubiquitous in hypersaline habitats.</title>
        <authorList>
            <person name="Sorokin D.Y."/>
            <person name="Messina E."/>
            <person name="Smedile F."/>
            <person name="Roman P."/>
            <person name="Damste J.S.S."/>
            <person name="Ciordia S."/>
            <person name="Mena M.C."/>
            <person name="Ferrer M."/>
            <person name="Golyshin P.N."/>
            <person name="Kublanov I.V."/>
            <person name="Samarov N.I."/>
            <person name="Toshchakov S.V."/>
            <person name="La Cono V."/>
            <person name="Yakimov M.M."/>
        </authorList>
    </citation>
    <scope>NUCLEOTIDE SEQUENCE</scope>
    <source>
        <strain evidence="3">HSR6</strain>
    </source>
</reference>
<dbReference type="EMBL" id="CP016804">
    <property type="protein sequence ID" value="APE95926.1"/>
    <property type="molecule type" value="Genomic_DNA"/>
</dbReference>
<evidence type="ECO:0000256" key="1">
    <source>
        <dbReference type="SAM" id="MobiDB-lite"/>
    </source>
</evidence>
<dbReference type="Proteomes" id="UP000186165">
    <property type="component" value="Chromosome"/>
</dbReference>
<reference evidence="5" key="2">
    <citation type="submission" date="2016-08" db="EMBL/GenBank/DDBJ databases">
        <title>Discovery of first anaerobic lithoheterotrophic haloarchae widely represented in hypersaline habitats.</title>
        <authorList>
            <person name="Sorokin D.Y."/>
            <person name="Kublanov I.V."/>
            <person name="Roman P."/>
            <person name="Sinninghe Damste J.S."/>
            <person name="Golyshin P.N."/>
            <person name="Rojo D."/>
            <person name="Ciordia S."/>
            <person name="Mena Md.C."/>
            <person name="Ferrer M."/>
            <person name="Smedile F."/>
            <person name="Messina E."/>
            <person name="La Cono V."/>
            <person name="Yakimov M.M."/>
        </authorList>
    </citation>
    <scope>NUCLEOTIDE SEQUENCE [LARGE SCALE GENOMIC DNA]</scope>
    <source>
        <strain evidence="5">HSR6</strain>
    </source>
</reference>
<protein>
    <submittedName>
        <fullName evidence="2">Uncharacterized protein</fullName>
    </submittedName>
</protein>